<dbReference type="AlphaFoldDB" id="A0ABD7L8B4"/>
<proteinExistence type="predicted"/>
<name>A0ABD7L8B4_9BURK</name>
<protein>
    <submittedName>
        <fullName evidence="1">Uncharacterized protein</fullName>
    </submittedName>
</protein>
<comment type="caution">
    <text evidence="1">The sequence shown here is derived from an EMBL/GenBank/DDBJ whole genome shotgun (WGS) entry which is preliminary data.</text>
</comment>
<dbReference type="Proteomes" id="UP000196218">
    <property type="component" value="Unassembled WGS sequence"/>
</dbReference>
<gene>
    <name evidence="1" type="ORF">UA18_04080</name>
</gene>
<sequence>MHIQYQTSIRRAANIRCIGAGEPRYAGDSNRGFNAVLIRKANGIDCGPDGFLSP</sequence>
<organism evidence="1 2">
    <name type="scientific">Burkholderia multivorans</name>
    <dbReference type="NCBI Taxonomy" id="87883"/>
    <lineage>
        <taxon>Bacteria</taxon>
        <taxon>Pseudomonadati</taxon>
        <taxon>Pseudomonadota</taxon>
        <taxon>Betaproteobacteria</taxon>
        <taxon>Burkholderiales</taxon>
        <taxon>Burkholderiaceae</taxon>
        <taxon>Burkholderia</taxon>
        <taxon>Burkholderia cepacia complex</taxon>
    </lineage>
</organism>
<evidence type="ECO:0000313" key="2">
    <source>
        <dbReference type="Proteomes" id="UP000196218"/>
    </source>
</evidence>
<evidence type="ECO:0000313" key="1">
    <source>
        <dbReference type="EMBL" id="SAJ99079.1"/>
    </source>
</evidence>
<dbReference type="EMBL" id="FKJW01000005">
    <property type="protein sequence ID" value="SAJ99079.1"/>
    <property type="molecule type" value="Genomic_DNA"/>
</dbReference>
<reference evidence="1 2" key="1">
    <citation type="submission" date="2016-04" db="EMBL/GenBank/DDBJ databases">
        <authorList>
            <person name="Peeters C."/>
        </authorList>
    </citation>
    <scope>NUCLEOTIDE SEQUENCE [LARGE SCALE GENOMIC DNA]</scope>
    <source>
        <strain evidence="1">LMG 29311</strain>
    </source>
</reference>
<accession>A0ABD7L8B4</accession>